<evidence type="ECO:0000313" key="1">
    <source>
        <dbReference type="EMBL" id="KAK4389738.1"/>
    </source>
</evidence>
<organism evidence="1 2">
    <name type="scientific">Sesamum angolense</name>
    <dbReference type="NCBI Taxonomy" id="2727404"/>
    <lineage>
        <taxon>Eukaryota</taxon>
        <taxon>Viridiplantae</taxon>
        <taxon>Streptophyta</taxon>
        <taxon>Embryophyta</taxon>
        <taxon>Tracheophyta</taxon>
        <taxon>Spermatophyta</taxon>
        <taxon>Magnoliopsida</taxon>
        <taxon>eudicotyledons</taxon>
        <taxon>Gunneridae</taxon>
        <taxon>Pentapetalae</taxon>
        <taxon>asterids</taxon>
        <taxon>lamiids</taxon>
        <taxon>Lamiales</taxon>
        <taxon>Pedaliaceae</taxon>
        <taxon>Sesamum</taxon>
    </lineage>
</organism>
<accession>A0AAE1WAF9</accession>
<name>A0AAE1WAF9_9LAMI</name>
<dbReference type="Proteomes" id="UP001289374">
    <property type="component" value="Unassembled WGS sequence"/>
</dbReference>
<sequence length="266" mass="30042">MTQPPLAISKIQFSYARDCHDSTSQRTNSRTIGTGNFSHTNQALRGFHMTIPVSHFNQLSTLPTNLLKLHRRLTSPADETRLQYLVQVSIGSSMPNLEVLDLERSRPTLRSWFHSCQTYAQPNSTGNSADVLFYKVYQQMVLWDIPLESVDTSLYGFAREVLHSLGQFSLPLSLGKELTEKTKMVRFLLVDMPSAYNLILGRPALNIFSVVVSTHHMKLKFPIVDKVGKVKGDQYTTQKCYIVGIKSNSSKMELDLPNKESNRSST</sequence>
<proteinExistence type="predicted"/>
<keyword evidence="2" id="KW-1185">Reference proteome</keyword>
<comment type="caution">
    <text evidence="1">The sequence shown here is derived from an EMBL/GenBank/DDBJ whole genome shotgun (WGS) entry which is preliminary data.</text>
</comment>
<dbReference type="AlphaFoldDB" id="A0AAE1WAF9"/>
<reference evidence="1" key="2">
    <citation type="journal article" date="2024" name="Plant">
        <title>Genomic evolution and insights into agronomic trait innovations of Sesamum species.</title>
        <authorList>
            <person name="Miao H."/>
            <person name="Wang L."/>
            <person name="Qu L."/>
            <person name="Liu H."/>
            <person name="Sun Y."/>
            <person name="Le M."/>
            <person name="Wang Q."/>
            <person name="Wei S."/>
            <person name="Zheng Y."/>
            <person name="Lin W."/>
            <person name="Duan Y."/>
            <person name="Cao H."/>
            <person name="Xiong S."/>
            <person name="Wang X."/>
            <person name="Wei L."/>
            <person name="Li C."/>
            <person name="Ma Q."/>
            <person name="Ju M."/>
            <person name="Zhao R."/>
            <person name="Li G."/>
            <person name="Mu C."/>
            <person name="Tian Q."/>
            <person name="Mei H."/>
            <person name="Zhang T."/>
            <person name="Gao T."/>
            <person name="Zhang H."/>
        </authorList>
    </citation>
    <scope>NUCLEOTIDE SEQUENCE</scope>
    <source>
        <strain evidence="1">K16</strain>
    </source>
</reference>
<dbReference type="PANTHER" id="PTHR33240">
    <property type="entry name" value="OS08G0508500 PROTEIN"/>
    <property type="match status" value="1"/>
</dbReference>
<protein>
    <submittedName>
        <fullName evidence="1">Uncharacterized protein</fullName>
    </submittedName>
</protein>
<gene>
    <name evidence="1" type="ORF">Sango_2310800</name>
</gene>
<reference evidence="1" key="1">
    <citation type="submission" date="2020-06" db="EMBL/GenBank/DDBJ databases">
        <authorList>
            <person name="Li T."/>
            <person name="Hu X."/>
            <person name="Zhang T."/>
            <person name="Song X."/>
            <person name="Zhang H."/>
            <person name="Dai N."/>
            <person name="Sheng W."/>
            <person name="Hou X."/>
            <person name="Wei L."/>
        </authorList>
    </citation>
    <scope>NUCLEOTIDE SEQUENCE</scope>
    <source>
        <strain evidence="1">K16</strain>
        <tissue evidence="1">Leaf</tissue>
    </source>
</reference>
<evidence type="ECO:0000313" key="2">
    <source>
        <dbReference type="Proteomes" id="UP001289374"/>
    </source>
</evidence>
<dbReference type="PANTHER" id="PTHR33240:SF15">
    <property type="entry name" value="GAG-PRO-LIKE PROTEIN"/>
    <property type="match status" value="1"/>
</dbReference>
<dbReference type="EMBL" id="JACGWL010000013">
    <property type="protein sequence ID" value="KAK4389738.1"/>
    <property type="molecule type" value="Genomic_DNA"/>
</dbReference>